<evidence type="ECO:0000256" key="2">
    <source>
        <dbReference type="ARBA" id="ARBA00022692"/>
    </source>
</evidence>
<evidence type="ECO:0000256" key="7">
    <source>
        <dbReference type="ARBA" id="ARBA00023180"/>
    </source>
</evidence>
<gene>
    <name evidence="11" type="ORF">CRENBAI_022441</name>
</gene>
<dbReference type="GO" id="GO:0009897">
    <property type="term" value="C:external side of plasma membrane"/>
    <property type="evidence" value="ECO:0007669"/>
    <property type="project" value="TreeGrafter"/>
</dbReference>
<dbReference type="EMBL" id="JAHHUM010000872">
    <property type="protein sequence ID" value="KAK5616774.1"/>
    <property type="molecule type" value="Genomic_DNA"/>
</dbReference>
<sequence>MQFDLIPLIHCTAGIDHTLSKQDVLLIKDTENPKCFTRTGKDFTCFIETTENRTYDFLYKCERGRSKKCEMSIYGTDNGTFLHVCFFPWMDVFLFTETEIEVVDRTKNTSLYNRTVYVEDLCLLEPPFNVSLQPNDNEGKLNVFLDTVKLSPILTKEYRIRYSSVTLGEKTVEVRKNSFQLSLVPGEEVEVQASVKCVSESKTQPGHWSAWSKPAVATVPKSAGNRYREWSWNRKTTAKGVEFDPPGGARQQWKLHTEMNEADEISLVCFTSDLQHVTCLWNSTKHGAENEYKLFYKMSLRQSLNWTEWTKCQEDQNVSKMCSFRGDKFGKIKVKLNNTQATVKPLFFSEEFTLNQSIKSAPPSHLKGVLLKKKLCLEWVAPLPSLSILLQYEVDIQIKGGEKWSKTTLAKTSTCVELPSGCQFSVKVRAKPDGLIYSGYWSDWSNVYSSATTPDTDMLLLSYVCVSVLIIAISLIAAFFFYCRKLKQYIWPPVPNLEKFLQGFLIDINQQKWGPPATTKLCFQETSSVVEIMSDNGIPGLNKPSEESSDLLSSDGSSSTEVQADESDRGEGLRDYVTLNKDLSILCLKENCYVYEQFKDGEAPERGNEHLIICRCVEPCSCNNYFNRSYLPLAMSSESLNYKICDENGASNLYTNLHLT</sequence>
<feature type="region of interest" description="Disordered" evidence="8">
    <location>
        <begin position="539"/>
        <end position="569"/>
    </location>
</feature>
<evidence type="ECO:0000313" key="12">
    <source>
        <dbReference type="Proteomes" id="UP001311232"/>
    </source>
</evidence>
<dbReference type="Gene3D" id="2.60.40.10">
    <property type="entry name" value="Immunoglobulins"/>
    <property type="match status" value="4"/>
</dbReference>
<dbReference type="Proteomes" id="UP001311232">
    <property type="component" value="Unassembled WGS sequence"/>
</dbReference>
<dbReference type="InterPro" id="IPR036116">
    <property type="entry name" value="FN3_sf"/>
</dbReference>
<dbReference type="AlphaFoldDB" id="A0AAV9S6E5"/>
<accession>A0AAV9S6E5</accession>
<dbReference type="PROSITE" id="PS50853">
    <property type="entry name" value="FN3"/>
    <property type="match status" value="1"/>
</dbReference>
<keyword evidence="4 9" id="KW-1133">Transmembrane helix</keyword>
<dbReference type="Pfam" id="PF09067">
    <property type="entry name" value="EpoR_lig-bind"/>
    <property type="match status" value="1"/>
</dbReference>
<evidence type="ECO:0000313" key="11">
    <source>
        <dbReference type="EMBL" id="KAK5616774.1"/>
    </source>
</evidence>
<keyword evidence="5 9" id="KW-0472">Membrane</keyword>
<keyword evidence="3" id="KW-0732">Signal</keyword>
<dbReference type="InterPro" id="IPR003961">
    <property type="entry name" value="FN3_dom"/>
</dbReference>
<evidence type="ECO:0000256" key="1">
    <source>
        <dbReference type="ARBA" id="ARBA00004479"/>
    </source>
</evidence>
<feature type="compositionally biased region" description="Low complexity" evidence="8">
    <location>
        <begin position="550"/>
        <end position="559"/>
    </location>
</feature>
<keyword evidence="6" id="KW-0675">Receptor</keyword>
<feature type="transmembrane region" description="Helical" evidence="9">
    <location>
        <begin position="460"/>
        <end position="482"/>
    </location>
</feature>
<proteinExistence type="predicted"/>
<evidence type="ECO:0000256" key="4">
    <source>
        <dbReference type="ARBA" id="ARBA00022989"/>
    </source>
</evidence>
<organism evidence="11 12">
    <name type="scientific">Crenichthys baileyi</name>
    <name type="common">White River springfish</name>
    <dbReference type="NCBI Taxonomy" id="28760"/>
    <lineage>
        <taxon>Eukaryota</taxon>
        <taxon>Metazoa</taxon>
        <taxon>Chordata</taxon>
        <taxon>Craniata</taxon>
        <taxon>Vertebrata</taxon>
        <taxon>Euteleostomi</taxon>
        <taxon>Actinopterygii</taxon>
        <taxon>Neopterygii</taxon>
        <taxon>Teleostei</taxon>
        <taxon>Neoteleostei</taxon>
        <taxon>Acanthomorphata</taxon>
        <taxon>Ovalentaria</taxon>
        <taxon>Atherinomorphae</taxon>
        <taxon>Cyprinodontiformes</taxon>
        <taxon>Goodeidae</taxon>
        <taxon>Crenichthys</taxon>
    </lineage>
</organism>
<comment type="subcellular location">
    <subcellularLocation>
        <location evidence="1">Membrane</location>
        <topology evidence="1">Single-pass type I membrane protein</topology>
    </subcellularLocation>
</comment>
<keyword evidence="2 9" id="KW-0812">Transmembrane</keyword>
<dbReference type="InterPro" id="IPR013783">
    <property type="entry name" value="Ig-like_fold"/>
</dbReference>
<evidence type="ECO:0000256" key="8">
    <source>
        <dbReference type="SAM" id="MobiDB-lite"/>
    </source>
</evidence>
<dbReference type="PANTHER" id="PTHR23037:SF34">
    <property type="entry name" value="THROMBOPOIETIN RECEPTOR ISOFORM X1"/>
    <property type="match status" value="1"/>
</dbReference>
<evidence type="ECO:0000256" key="6">
    <source>
        <dbReference type="ARBA" id="ARBA00023170"/>
    </source>
</evidence>
<evidence type="ECO:0000259" key="10">
    <source>
        <dbReference type="PROSITE" id="PS50853"/>
    </source>
</evidence>
<name>A0AAV9S6E5_9TELE</name>
<dbReference type="CDD" id="cd00063">
    <property type="entry name" value="FN3"/>
    <property type="match status" value="1"/>
</dbReference>
<feature type="domain" description="Fibronectin type-III" evidence="10">
    <location>
        <begin position="362"/>
        <end position="455"/>
    </location>
</feature>
<evidence type="ECO:0000256" key="9">
    <source>
        <dbReference type="SAM" id="Phobius"/>
    </source>
</evidence>
<protein>
    <recommendedName>
        <fullName evidence="10">Fibronectin type-III domain-containing protein</fullName>
    </recommendedName>
</protein>
<keyword evidence="12" id="KW-1185">Reference proteome</keyword>
<keyword evidence="7" id="KW-0325">Glycoprotein</keyword>
<dbReference type="SUPFAM" id="SSF49265">
    <property type="entry name" value="Fibronectin type III"/>
    <property type="match status" value="3"/>
</dbReference>
<comment type="caution">
    <text evidence="11">The sequence shown here is derived from an EMBL/GenBank/DDBJ whole genome shotgun (WGS) entry which is preliminary data.</text>
</comment>
<evidence type="ECO:0000256" key="3">
    <source>
        <dbReference type="ARBA" id="ARBA00022729"/>
    </source>
</evidence>
<evidence type="ECO:0000256" key="5">
    <source>
        <dbReference type="ARBA" id="ARBA00023136"/>
    </source>
</evidence>
<dbReference type="PANTHER" id="PTHR23037">
    <property type="entry name" value="CYTOKINE RECEPTOR"/>
    <property type="match status" value="1"/>
</dbReference>
<reference evidence="11 12" key="1">
    <citation type="submission" date="2021-06" db="EMBL/GenBank/DDBJ databases">
        <authorList>
            <person name="Palmer J.M."/>
        </authorList>
    </citation>
    <scope>NUCLEOTIDE SEQUENCE [LARGE SCALE GENOMIC DNA]</scope>
    <source>
        <strain evidence="11 12">MEX-2019</strain>
        <tissue evidence="11">Muscle</tissue>
    </source>
</reference>
<dbReference type="GO" id="GO:0004896">
    <property type="term" value="F:cytokine receptor activity"/>
    <property type="evidence" value="ECO:0007669"/>
    <property type="project" value="TreeGrafter"/>
</dbReference>
<dbReference type="InterPro" id="IPR015152">
    <property type="entry name" value="Growth/epo_recpt_lig-bind"/>
</dbReference>